<keyword evidence="1" id="KW-0472">Membrane</keyword>
<dbReference type="Pfam" id="PF20345">
    <property type="entry name" value="DUF6640"/>
    <property type="match status" value="1"/>
</dbReference>
<evidence type="ECO:0000313" key="3">
    <source>
        <dbReference type="Proteomes" id="UP000295238"/>
    </source>
</evidence>
<evidence type="ECO:0000313" key="2">
    <source>
        <dbReference type="EMBL" id="TDK32335.1"/>
    </source>
</evidence>
<keyword evidence="1" id="KW-1133">Transmembrane helix</keyword>
<protein>
    <submittedName>
        <fullName evidence="2">Uncharacterized protein</fullName>
    </submittedName>
</protein>
<feature type="transmembrane region" description="Helical" evidence="1">
    <location>
        <begin position="48"/>
        <end position="68"/>
    </location>
</feature>
<gene>
    <name evidence="2" type="ORF">E2F50_17600</name>
</gene>
<feature type="transmembrane region" description="Helical" evidence="1">
    <location>
        <begin position="120"/>
        <end position="138"/>
    </location>
</feature>
<dbReference type="EMBL" id="SMTL01000005">
    <property type="protein sequence ID" value="TDK32335.1"/>
    <property type="molecule type" value="Genomic_DNA"/>
</dbReference>
<dbReference type="OrthoDB" id="122427at2"/>
<proteinExistence type="predicted"/>
<sequence length="139" mass="14782">MEIARWIILVVAAVTAIGGLCADWFIPFGARQHLKNPAWMPHAKFHNAQAILMGFGQGVLAIGLLVFIPLGVGNIVLAALISSIYWAALMVAPMFPGTAWVDPEFAEATPTPLGLHPQQLIGYILLCLLAIAVLSALAT</sequence>
<keyword evidence="1" id="KW-0812">Transmembrane</keyword>
<evidence type="ECO:0000256" key="1">
    <source>
        <dbReference type="SAM" id="Phobius"/>
    </source>
</evidence>
<keyword evidence="3" id="KW-1185">Reference proteome</keyword>
<name>A0A4R5UBA6_9HYPH</name>
<accession>A0A4R5UBA6</accession>
<feature type="transmembrane region" description="Helical" evidence="1">
    <location>
        <begin position="7"/>
        <end position="28"/>
    </location>
</feature>
<dbReference type="AlphaFoldDB" id="A0A4R5UBA6"/>
<dbReference type="Proteomes" id="UP000295238">
    <property type="component" value="Unassembled WGS sequence"/>
</dbReference>
<feature type="transmembrane region" description="Helical" evidence="1">
    <location>
        <begin position="75"/>
        <end position="95"/>
    </location>
</feature>
<reference evidence="2 3" key="1">
    <citation type="submission" date="2019-03" db="EMBL/GenBank/DDBJ databases">
        <title>Rhizobium sp. nov., an bacterium isolated from biocrust in Mu Us Desert.</title>
        <authorList>
            <person name="Lixiong L."/>
        </authorList>
    </citation>
    <scope>NUCLEOTIDE SEQUENCE [LARGE SCALE GENOMIC DNA]</scope>
    <source>
        <strain evidence="2 3">SPY-1</strain>
    </source>
</reference>
<dbReference type="InterPro" id="IPR046580">
    <property type="entry name" value="DUF6640"/>
</dbReference>
<comment type="caution">
    <text evidence="2">The sequence shown here is derived from an EMBL/GenBank/DDBJ whole genome shotgun (WGS) entry which is preliminary data.</text>
</comment>
<organism evidence="2 3">
    <name type="scientific">Rhizobium deserti</name>
    <dbReference type="NCBI Taxonomy" id="2547961"/>
    <lineage>
        <taxon>Bacteria</taxon>
        <taxon>Pseudomonadati</taxon>
        <taxon>Pseudomonadota</taxon>
        <taxon>Alphaproteobacteria</taxon>
        <taxon>Hyphomicrobiales</taxon>
        <taxon>Rhizobiaceae</taxon>
        <taxon>Rhizobium/Agrobacterium group</taxon>
        <taxon>Rhizobium</taxon>
    </lineage>
</organism>